<dbReference type="GO" id="GO:0003677">
    <property type="term" value="F:DNA binding"/>
    <property type="evidence" value="ECO:0007669"/>
    <property type="project" value="UniProtKB-KW"/>
</dbReference>
<comment type="caution">
    <text evidence="4">The sequence shown here is derived from an EMBL/GenBank/DDBJ whole genome shotgun (WGS) entry which is preliminary data.</text>
</comment>
<evidence type="ECO:0000259" key="3">
    <source>
        <dbReference type="PROSITE" id="PS51253"/>
    </source>
</evidence>
<dbReference type="EMBL" id="MU826352">
    <property type="protein sequence ID" value="KAJ7380647.1"/>
    <property type="molecule type" value="Genomic_DNA"/>
</dbReference>
<feature type="region of interest" description="Disordered" evidence="2">
    <location>
        <begin position="137"/>
        <end position="158"/>
    </location>
</feature>
<evidence type="ECO:0000313" key="5">
    <source>
        <dbReference type="Proteomes" id="UP001163046"/>
    </source>
</evidence>
<evidence type="ECO:0000256" key="2">
    <source>
        <dbReference type="SAM" id="MobiDB-lite"/>
    </source>
</evidence>
<sequence length="342" mass="39972">MNRTLFDCGIKKSIETRKGEKFDITSVLPKSVNLPKRPVELSTPSYTESEEISNNECTLVLHDLDVVDTRKHEVTKPDNRKGSSHRKSYTVEFKAKTLERLDLFSELKVKKKWEKVAEERGVSKSLVVKWNKNRNKIKAESERNKRKENSGGVKATRQRRKLIGDKAKNSEKYPLASARVIVDFKLRRAKGCKVSKLWLKKKMKSYIEECYGKEEASKFKGSQNWFQRFKKRHGISFRRRTNKKKQAADDGRQTIQKFHRDLREAVKSRRRRLNSTQDVKYGRWTPKNGYNIDQVPLPFVVDQEKTYDVTGNKQVWVSQPSSLLTRGRLHCSCAYGQREINM</sequence>
<dbReference type="SUPFAM" id="SSF46689">
    <property type="entry name" value="Homeodomain-like"/>
    <property type="match status" value="1"/>
</dbReference>
<reference evidence="4" key="1">
    <citation type="submission" date="2023-01" db="EMBL/GenBank/DDBJ databases">
        <title>Genome assembly of the deep-sea coral Lophelia pertusa.</title>
        <authorList>
            <person name="Herrera S."/>
            <person name="Cordes E."/>
        </authorList>
    </citation>
    <scope>NUCLEOTIDE SEQUENCE</scope>
    <source>
        <strain evidence="4">USNM1676648</strain>
        <tissue evidence="4">Polyp</tissue>
    </source>
</reference>
<dbReference type="SMART" id="SM00674">
    <property type="entry name" value="CENPB"/>
    <property type="match status" value="1"/>
</dbReference>
<dbReference type="OrthoDB" id="5983378at2759"/>
<evidence type="ECO:0000313" key="4">
    <source>
        <dbReference type="EMBL" id="KAJ7380647.1"/>
    </source>
</evidence>
<proteinExistence type="predicted"/>
<dbReference type="InterPro" id="IPR009057">
    <property type="entry name" value="Homeodomain-like_sf"/>
</dbReference>
<accession>A0A9W9ZFH7</accession>
<dbReference type="InterPro" id="IPR006600">
    <property type="entry name" value="HTH_CenpB_DNA-bd_dom"/>
</dbReference>
<dbReference type="AlphaFoldDB" id="A0A9W9ZFH7"/>
<name>A0A9W9ZFH7_9CNID</name>
<dbReference type="Proteomes" id="UP001163046">
    <property type="component" value="Unassembled WGS sequence"/>
</dbReference>
<feature type="domain" description="HTH CENPB-type" evidence="3">
    <location>
        <begin position="164"/>
        <end position="239"/>
    </location>
</feature>
<organism evidence="4 5">
    <name type="scientific">Desmophyllum pertusum</name>
    <dbReference type="NCBI Taxonomy" id="174260"/>
    <lineage>
        <taxon>Eukaryota</taxon>
        <taxon>Metazoa</taxon>
        <taxon>Cnidaria</taxon>
        <taxon>Anthozoa</taxon>
        <taxon>Hexacorallia</taxon>
        <taxon>Scleractinia</taxon>
        <taxon>Caryophylliina</taxon>
        <taxon>Caryophylliidae</taxon>
        <taxon>Desmophyllum</taxon>
    </lineage>
</organism>
<evidence type="ECO:0000256" key="1">
    <source>
        <dbReference type="ARBA" id="ARBA00023125"/>
    </source>
</evidence>
<protein>
    <recommendedName>
        <fullName evidence="3">HTH CENPB-type domain-containing protein</fullName>
    </recommendedName>
</protein>
<keyword evidence="1" id="KW-0238">DNA-binding</keyword>
<dbReference type="Pfam" id="PF03221">
    <property type="entry name" value="HTH_Tnp_Tc5"/>
    <property type="match status" value="1"/>
</dbReference>
<gene>
    <name evidence="4" type="ORF">OS493_007012</name>
</gene>
<feature type="compositionally biased region" description="Basic and acidic residues" evidence="2">
    <location>
        <begin position="137"/>
        <end position="149"/>
    </location>
</feature>
<dbReference type="Gene3D" id="1.10.10.60">
    <property type="entry name" value="Homeodomain-like"/>
    <property type="match status" value="1"/>
</dbReference>
<dbReference type="PROSITE" id="PS51253">
    <property type="entry name" value="HTH_CENPB"/>
    <property type="match status" value="1"/>
</dbReference>
<keyword evidence="5" id="KW-1185">Reference proteome</keyword>